<proteinExistence type="predicted"/>
<feature type="compositionally biased region" description="Basic and acidic residues" evidence="1">
    <location>
        <begin position="1"/>
        <end position="19"/>
    </location>
</feature>
<sequence>MVEDAYSKMDKDGYSKTDEGDSYEDEVYNGYPTIDEADVPLTPDWLEDPLTLDDVNKRLPEDWVDDPEIIADDNDNRNEDDREIIENDPDLFRYPLLNTELKSMFYSLPMPNAGWRYKHEFAQDIRRLYSYIDTHPDFSKRVYEYLRGDGHGTGPARQSIIIRHYIKKRWERLGVWNPVWGIPGRLNPGWREAFCCWKFRWEPLFYYNLDPDHPIRRALRLRQGLVQGQVGPRHPHAALASDASPREAEAFLTSRPFFMLRLEEADELQRMGRSVEEWDLRKVVRERWYERNDWKEEWNDRDAKGCCLPGWTWPHENPDSDAPPWEELNSLEDIDFTPSEVDALEETVGFDPQARAEEMRLQAERLQATRWEAMRREAMRRGGL</sequence>
<protein>
    <submittedName>
        <fullName evidence="2">Uncharacterized protein</fullName>
    </submittedName>
</protein>
<organism evidence="2 3">
    <name type="scientific">Clonostachys byssicola</name>
    <dbReference type="NCBI Taxonomy" id="160290"/>
    <lineage>
        <taxon>Eukaryota</taxon>
        <taxon>Fungi</taxon>
        <taxon>Dikarya</taxon>
        <taxon>Ascomycota</taxon>
        <taxon>Pezizomycotina</taxon>
        <taxon>Sordariomycetes</taxon>
        <taxon>Hypocreomycetidae</taxon>
        <taxon>Hypocreales</taxon>
        <taxon>Bionectriaceae</taxon>
        <taxon>Clonostachys</taxon>
    </lineage>
</organism>
<keyword evidence="3" id="KW-1185">Reference proteome</keyword>
<evidence type="ECO:0000313" key="3">
    <source>
        <dbReference type="Proteomes" id="UP000754883"/>
    </source>
</evidence>
<dbReference type="EMBL" id="CABFNO020001404">
    <property type="protein sequence ID" value="CAG9986455.1"/>
    <property type="molecule type" value="Genomic_DNA"/>
</dbReference>
<dbReference type="AlphaFoldDB" id="A0A9N9UAQ4"/>
<comment type="caution">
    <text evidence="2">The sequence shown here is derived from an EMBL/GenBank/DDBJ whole genome shotgun (WGS) entry which is preliminary data.</text>
</comment>
<reference evidence="3" key="1">
    <citation type="submission" date="2019-06" db="EMBL/GenBank/DDBJ databases">
        <authorList>
            <person name="Broberg M."/>
        </authorList>
    </citation>
    <scope>NUCLEOTIDE SEQUENCE [LARGE SCALE GENOMIC DNA]</scope>
</reference>
<dbReference type="Proteomes" id="UP000754883">
    <property type="component" value="Unassembled WGS sequence"/>
</dbReference>
<feature type="region of interest" description="Disordered" evidence="1">
    <location>
        <begin position="1"/>
        <end position="28"/>
    </location>
</feature>
<accession>A0A9N9UAQ4</accession>
<name>A0A9N9UAQ4_9HYPO</name>
<evidence type="ECO:0000313" key="2">
    <source>
        <dbReference type="EMBL" id="CAG9986455.1"/>
    </source>
</evidence>
<evidence type="ECO:0000256" key="1">
    <source>
        <dbReference type="SAM" id="MobiDB-lite"/>
    </source>
</evidence>
<reference evidence="2 3" key="2">
    <citation type="submission" date="2021-10" db="EMBL/GenBank/DDBJ databases">
        <authorList>
            <person name="Piombo E."/>
        </authorList>
    </citation>
    <scope>NUCLEOTIDE SEQUENCE [LARGE SCALE GENOMIC DNA]</scope>
</reference>
<dbReference type="OrthoDB" id="4869601at2759"/>
<gene>
    <name evidence="2" type="ORF">CBYS24578_00012732</name>
</gene>